<dbReference type="EMBL" id="WBJX01000008">
    <property type="protein sequence ID" value="KAB1636074.1"/>
    <property type="molecule type" value="Genomic_DNA"/>
</dbReference>
<gene>
    <name evidence="9" type="ORF">F8O03_17610</name>
</gene>
<proteinExistence type="inferred from homology"/>
<evidence type="ECO:0000259" key="8">
    <source>
        <dbReference type="Pfam" id="PF17210"/>
    </source>
</evidence>
<comment type="similarity">
    <text evidence="2">Belongs to the glycosyl hydrolase 2 family.</text>
</comment>
<sequence length="1191" mass="128451">MLPPVAQSAPYAPASPGEGISFAQQFASPAMEDKPKMRWWVPNALMTEAEISREIESMVAGGFGGAEIVSFAKTDPNGAEVSWGSQRWKELTKHMLHVAGEHDFSIDFTLTAGWPLNLPSITDVNDPSQGAQLEVDSARVEGITQSAPYAGLVPAPAFSEEAGTPTLIAVTAAKYADAESKTLDYSTAISLDLDEVTFADPSTNPTEATVAFTPQGDGEYVLFGWWEYPSGNQAHGNYEIDHYGKAGSQALIDFWEDELIPYYGDDWQNVGDLFSDSLEFETHLDWTQDLLTGFEAEHGYDLTPYLPGLYEAASVGNYSAQPNPDFQFDQNSEQIKNDYYGYLTHLYVENHLKPLNEFTARNGVQLRVQPAYGKNLDTLESALHVDIPETESLYGDDIIDFYRIQAGAVHLGGKNIYSIETAPEEHLKLTYGDVNIDIRRGNGEEDSGKNQQTWDDMRWHVQRAFSGGVNQIVFHGYSYNGQYDGDSAINGFATEVAWPGWEAMNYSNNWGERSPNWQHAADSATWIARNQHVLRQGEAKIDVAVYALRYWENIDIANRTKDYDDGGLLEQSGYTYDFVAPSGFALDNATVEDGRLDANGPAYKAVVVDNETTIAAETLDRFVEYAESGLPIIFVGSIPTQGAHTADGDITDRMSKLLSFSSVQQVPDNASVPAALASAEIFADATYANRSTLLSSHRQTPDAELYQLYNYGDADTYPDAKTVEDVRTTVTLQGAGRPYLLDAWTGEIKPIAEFRSDGESVTMELTVGGNDSVIVALAENGWANAAAAASASVPETDLRVEYDDAGNLIAKAIEAGSVPVTLDDGTSVSAVFDAVPAASVLEPWKLNVESWTPGSTPGESAREQVEVGALDELLPWREIPGLETASGIGTYSTEFDLDSGWADGVGAMLDLGEVTDTYRLTVNGTTLTTNQNDTTLDIGPYLVEGRNQLSVEVASTLFNAWIAEYQLDKKPSDYGLLGPVTLTPYRWTQLAGTTLGTAQIGDWVWHDQNGDGRQDAGEPGIPGVVLSITGNDGNPVADADGRVIEPATTDEHGKYQFNVPLLRADAQYNVSIDQTASAEALRGLVPTIEGVGDPDGDSSTGTAETGDLSSDSAHDLTLDFGFTEESTSSTPPNIPSGDHDTGGSSGDDGVQGGPLATTGASVSAVLILAAIIALAAGLLLRRRRNVNRTAE</sequence>
<keyword evidence="6" id="KW-0472">Membrane</keyword>
<keyword evidence="3" id="KW-0964">Secreted</keyword>
<dbReference type="RefSeq" id="WP_151425045.1">
    <property type="nucleotide sequence ID" value="NZ_WBJX01000008.1"/>
</dbReference>
<dbReference type="SUPFAM" id="SSF117074">
    <property type="entry name" value="Hypothetical protein PA1324"/>
    <property type="match status" value="1"/>
</dbReference>
<dbReference type="InterPro" id="IPR006104">
    <property type="entry name" value="Glyco_hydro_2_N"/>
</dbReference>
<dbReference type="Pfam" id="PF02837">
    <property type="entry name" value="Glyco_hydro_2_N"/>
    <property type="match status" value="1"/>
</dbReference>
<dbReference type="NCBIfam" id="TIGR01167">
    <property type="entry name" value="LPXTG_anchor"/>
    <property type="match status" value="1"/>
</dbReference>
<keyword evidence="6" id="KW-1133">Transmembrane helix</keyword>
<dbReference type="InterPro" id="IPR013783">
    <property type="entry name" value="Ig-like_fold"/>
</dbReference>
<organism evidence="9 10">
    <name type="scientific">Pseudoclavibacter terrae</name>
    <dbReference type="NCBI Taxonomy" id="1530195"/>
    <lineage>
        <taxon>Bacteria</taxon>
        <taxon>Bacillati</taxon>
        <taxon>Actinomycetota</taxon>
        <taxon>Actinomycetes</taxon>
        <taxon>Micrococcales</taxon>
        <taxon>Microbacteriaceae</taxon>
        <taxon>Pseudoclavibacter</taxon>
    </lineage>
</organism>
<dbReference type="InterPro" id="IPR033764">
    <property type="entry name" value="Sdr_B"/>
</dbReference>
<keyword evidence="6" id="KW-0812">Transmembrane</keyword>
<dbReference type="Gene3D" id="2.60.120.260">
    <property type="entry name" value="Galactose-binding domain-like"/>
    <property type="match status" value="1"/>
</dbReference>
<dbReference type="PANTHER" id="PTHR36848:SF2">
    <property type="entry name" value="SECRETED PROTEIN"/>
    <property type="match status" value="1"/>
</dbReference>
<dbReference type="PANTHER" id="PTHR36848">
    <property type="entry name" value="DNA-BINDING PROTEIN (PUTATIVE SECRETED PROTEIN)-RELATED"/>
    <property type="match status" value="1"/>
</dbReference>
<feature type="compositionally biased region" description="Gly residues" evidence="5">
    <location>
        <begin position="1143"/>
        <end position="1152"/>
    </location>
</feature>
<dbReference type="Proteomes" id="UP000490386">
    <property type="component" value="Unassembled WGS sequence"/>
</dbReference>
<evidence type="ECO:0000256" key="6">
    <source>
        <dbReference type="SAM" id="Phobius"/>
    </source>
</evidence>
<evidence type="ECO:0000256" key="5">
    <source>
        <dbReference type="SAM" id="MobiDB-lite"/>
    </source>
</evidence>
<evidence type="ECO:0000313" key="9">
    <source>
        <dbReference type="EMBL" id="KAB1636074.1"/>
    </source>
</evidence>
<evidence type="ECO:0000256" key="2">
    <source>
        <dbReference type="ARBA" id="ARBA00007401"/>
    </source>
</evidence>
<evidence type="ECO:0000256" key="4">
    <source>
        <dbReference type="ARBA" id="ARBA00022729"/>
    </source>
</evidence>
<accession>A0A7J5AXL8</accession>
<comment type="subcellular location">
    <subcellularLocation>
        <location evidence="1">Secreted</location>
    </subcellularLocation>
</comment>
<dbReference type="Gene3D" id="2.60.40.10">
    <property type="entry name" value="Immunoglobulins"/>
    <property type="match status" value="1"/>
</dbReference>
<dbReference type="Pfam" id="PF17132">
    <property type="entry name" value="Glyco_hydro_106"/>
    <property type="match status" value="2"/>
</dbReference>
<name>A0A7J5AXL8_9MICO</name>
<evidence type="ECO:0000259" key="7">
    <source>
        <dbReference type="Pfam" id="PF02837"/>
    </source>
</evidence>
<dbReference type="GO" id="GO:0005975">
    <property type="term" value="P:carbohydrate metabolic process"/>
    <property type="evidence" value="ECO:0007669"/>
    <property type="project" value="InterPro"/>
</dbReference>
<dbReference type="Pfam" id="PF17210">
    <property type="entry name" value="SdrD_B"/>
    <property type="match status" value="1"/>
</dbReference>
<dbReference type="SUPFAM" id="SSF49785">
    <property type="entry name" value="Galactose-binding domain-like"/>
    <property type="match status" value="1"/>
</dbReference>
<dbReference type="GO" id="GO:0005576">
    <property type="term" value="C:extracellular region"/>
    <property type="evidence" value="ECO:0007669"/>
    <property type="project" value="UniProtKB-SubCell"/>
</dbReference>
<evidence type="ECO:0000256" key="3">
    <source>
        <dbReference type="ARBA" id="ARBA00022525"/>
    </source>
</evidence>
<protein>
    <submittedName>
        <fullName evidence="9">LPXTG cell wall anchor domain-containing protein</fullName>
    </submittedName>
</protein>
<keyword evidence="10" id="KW-1185">Reference proteome</keyword>
<dbReference type="InterPro" id="IPR053161">
    <property type="entry name" value="Ulvan_degrading_GH"/>
</dbReference>
<reference evidence="9 10" key="1">
    <citation type="submission" date="2019-09" db="EMBL/GenBank/DDBJ databases">
        <title>Phylogeny of genus Pseudoclavibacter and closely related genus.</title>
        <authorList>
            <person name="Li Y."/>
        </authorList>
    </citation>
    <scope>NUCLEOTIDE SEQUENCE [LARGE SCALE GENOMIC DNA]</scope>
    <source>
        <strain evidence="9 10">THG-MD12</strain>
    </source>
</reference>
<keyword evidence="4" id="KW-0732">Signal</keyword>
<dbReference type="AlphaFoldDB" id="A0A7J5AXL8"/>
<feature type="transmembrane region" description="Helical" evidence="6">
    <location>
        <begin position="1160"/>
        <end position="1180"/>
    </location>
</feature>
<comment type="caution">
    <text evidence="9">The sequence shown here is derived from an EMBL/GenBank/DDBJ whole genome shotgun (WGS) entry which is preliminary data.</text>
</comment>
<feature type="domain" description="Glycosyl hydrolases family 2 sugar binding" evidence="7">
    <location>
        <begin position="879"/>
        <end position="953"/>
    </location>
</feature>
<feature type="region of interest" description="Disordered" evidence="5">
    <location>
        <begin position="1087"/>
        <end position="1154"/>
    </location>
</feature>
<dbReference type="GO" id="GO:0004553">
    <property type="term" value="F:hydrolase activity, hydrolyzing O-glycosyl compounds"/>
    <property type="evidence" value="ECO:0007669"/>
    <property type="project" value="InterPro"/>
</dbReference>
<evidence type="ECO:0000256" key="1">
    <source>
        <dbReference type="ARBA" id="ARBA00004613"/>
    </source>
</evidence>
<evidence type="ECO:0000313" key="10">
    <source>
        <dbReference type="Proteomes" id="UP000490386"/>
    </source>
</evidence>
<feature type="compositionally biased region" description="Polar residues" evidence="5">
    <location>
        <begin position="1097"/>
        <end position="1111"/>
    </location>
</feature>
<feature type="domain" description="SD-repeat containing protein B" evidence="8">
    <location>
        <begin position="998"/>
        <end position="1122"/>
    </location>
</feature>
<dbReference type="OrthoDB" id="9761519at2"/>
<dbReference type="InterPro" id="IPR008979">
    <property type="entry name" value="Galactose-bd-like_sf"/>
</dbReference>